<evidence type="ECO:0000256" key="6">
    <source>
        <dbReference type="ARBA" id="ARBA00023136"/>
    </source>
</evidence>
<comment type="subcellular location">
    <subcellularLocation>
        <location evidence="1">Cell membrane</location>
        <topology evidence="1">Single-pass membrane protein</topology>
    </subcellularLocation>
    <subcellularLocation>
        <location evidence="7">Cell membrane</location>
        <topology evidence="7">Single-pass type II membrane protein</topology>
    </subcellularLocation>
</comment>
<name>A0A7C3UZ17_UNCW3</name>
<evidence type="ECO:0000256" key="4">
    <source>
        <dbReference type="ARBA" id="ARBA00022692"/>
    </source>
</evidence>
<dbReference type="InterPro" id="IPR003400">
    <property type="entry name" value="ExbD"/>
</dbReference>
<evidence type="ECO:0000256" key="8">
    <source>
        <dbReference type="SAM" id="Phobius"/>
    </source>
</evidence>
<protein>
    <submittedName>
        <fullName evidence="9">Biopolymer transporter ExbD</fullName>
    </submittedName>
</protein>
<dbReference type="Pfam" id="PF02472">
    <property type="entry name" value="ExbD"/>
    <property type="match status" value="1"/>
</dbReference>
<keyword evidence="7" id="KW-0653">Protein transport</keyword>
<dbReference type="PANTHER" id="PTHR30558">
    <property type="entry name" value="EXBD MEMBRANE COMPONENT OF PMF-DRIVEN MACROMOLECULE IMPORT SYSTEM"/>
    <property type="match status" value="1"/>
</dbReference>
<accession>A0A7C3UZ17</accession>
<evidence type="ECO:0000256" key="2">
    <source>
        <dbReference type="ARBA" id="ARBA00005811"/>
    </source>
</evidence>
<sequence>MKRRGVANIDVLPMACVGLLLVIMMIMTAPMVMSHTRTPVLVPSAHTGERKVEDDIAIAFTLDGRLFLQDQPIKKEDLAEEIQKILARDPYRLVVVRADKDVAYEEVLELLSIAKRAGAKRIACATKKK</sequence>
<feature type="transmembrane region" description="Helical" evidence="8">
    <location>
        <begin position="12"/>
        <end position="33"/>
    </location>
</feature>
<evidence type="ECO:0000256" key="1">
    <source>
        <dbReference type="ARBA" id="ARBA00004162"/>
    </source>
</evidence>
<evidence type="ECO:0000256" key="3">
    <source>
        <dbReference type="ARBA" id="ARBA00022475"/>
    </source>
</evidence>
<comment type="similarity">
    <text evidence="2 7">Belongs to the ExbD/TolR family.</text>
</comment>
<reference evidence="9" key="1">
    <citation type="journal article" date="2020" name="mSystems">
        <title>Genome- and Community-Level Interaction Insights into Carbon Utilization and Element Cycling Functions of Hydrothermarchaeota in Hydrothermal Sediment.</title>
        <authorList>
            <person name="Zhou Z."/>
            <person name="Liu Y."/>
            <person name="Xu W."/>
            <person name="Pan J."/>
            <person name="Luo Z.H."/>
            <person name="Li M."/>
        </authorList>
    </citation>
    <scope>NUCLEOTIDE SEQUENCE [LARGE SCALE GENOMIC DNA]</scope>
    <source>
        <strain evidence="9">SpSt-906</strain>
    </source>
</reference>
<dbReference type="GO" id="GO:0005886">
    <property type="term" value="C:plasma membrane"/>
    <property type="evidence" value="ECO:0007669"/>
    <property type="project" value="UniProtKB-SubCell"/>
</dbReference>
<gene>
    <name evidence="9" type="ORF">ENX07_05390</name>
</gene>
<keyword evidence="4 7" id="KW-0812">Transmembrane</keyword>
<dbReference type="AlphaFoldDB" id="A0A7C3UZ17"/>
<dbReference type="GO" id="GO:0022857">
    <property type="term" value="F:transmembrane transporter activity"/>
    <property type="evidence" value="ECO:0007669"/>
    <property type="project" value="InterPro"/>
</dbReference>
<organism evidence="9">
    <name type="scientific">candidate division WOR-3 bacterium</name>
    <dbReference type="NCBI Taxonomy" id="2052148"/>
    <lineage>
        <taxon>Bacteria</taxon>
        <taxon>Bacteria division WOR-3</taxon>
    </lineage>
</organism>
<proteinExistence type="inferred from homology"/>
<dbReference type="EMBL" id="DTMQ01000037">
    <property type="protein sequence ID" value="HGE99486.1"/>
    <property type="molecule type" value="Genomic_DNA"/>
</dbReference>
<evidence type="ECO:0000313" key="9">
    <source>
        <dbReference type="EMBL" id="HGE99486.1"/>
    </source>
</evidence>
<dbReference type="Gene3D" id="3.30.420.270">
    <property type="match status" value="1"/>
</dbReference>
<keyword evidence="7" id="KW-0813">Transport</keyword>
<keyword evidence="5 8" id="KW-1133">Transmembrane helix</keyword>
<comment type="caution">
    <text evidence="9">The sequence shown here is derived from an EMBL/GenBank/DDBJ whole genome shotgun (WGS) entry which is preliminary data.</text>
</comment>
<keyword evidence="3" id="KW-1003">Cell membrane</keyword>
<evidence type="ECO:0000256" key="5">
    <source>
        <dbReference type="ARBA" id="ARBA00022989"/>
    </source>
</evidence>
<dbReference type="GO" id="GO:0015031">
    <property type="term" value="P:protein transport"/>
    <property type="evidence" value="ECO:0007669"/>
    <property type="project" value="UniProtKB-KW"/>
</dbReference>
<keyword evidence="6 8" id="KW-0472">Membrane</keyword>
<evidence type="ECO:0000256" key="7">
    <source>
        <dbReference type="RuleBase" id="RU003879"/>
    </source>
</evidence>